<comment type="caution">
    <text evidence="1">The sequence shown here is derived from an EMBL/GenBank/DDBJ whole genome shotgun (WGS) entry which is preliminary data.</text>
</comment>
<protein>
    <submittedName>
        <fullName evidence="1">Uncharacterized protein</fullName>
    </submittedName>
</protein>
<dbReference type="Proteomes" id="UP001243375">
    <property type="component" value="Unassembled WGS sequence"/>
</dbReference>
<gene>
    <name evidence="1" type="ORF">QFC22_001506</name>
</gene>
<accession>A0ACC2XH96</accession>
<evidence type="ECO:0000313" key="1">
    <source>
        <dbReference type="EMBL" id="KAJ9123307.1"/>
    </source>
</evidence>
<reference evidence="1" key="1">
    <citation type="submission" date="2023-04" db="EMBL/GenBank/DDBJ databases">
        <title>Draft Genome sequencing of Naganishia species isolated from polar environments using Oxford Nanopore Technology.</title>
        <authorList>
            <person name="Leo P."/>
            <person name="Venkateswaran K."/>
        </authorList>
    </citation>
    <scope>NUCLEOTIDE SEQUENCE</scope>
    <source>
        <strain evidence="1">MNA-CCFEE 5425</strain>
    </source>
</reference>
<keyword evidence="2" id="KW-1185">Reference proteome</keyword>
<dbReference type="EMBL" id="JASBWU010000003">
    <property type="protein sequence ID" value="KAJ9123307.1"/>
    <property type="molecule type" value="Genomic_DNA"/>
</dbReference>
<evidence type="ECO:0000313" key="2">
    <source>
        <dbReference type="Proteomes" id="UP001243375"/>
    </source>
</evidence>
<sequence length="1439" mass="158123">MTPVTSLTALHNSLYMKGSSLSYSKTADNQSIARKRAEESDVLRREEKRRLVDTLLGQQEERIRRAGGKSWDPTSTAVGLSNNPSRKQSPTIPNEAAADGETATATSATTSALDTRMPETLEAEFAQELETALSEFPEKNAENGQIPALQPLNDETIIIHPGSRYLKIGRGSDLTSATITDIQSYDHAVSIELEHGGRTGTFRFQAFLACDRSDSTTTVQRERDSIIASLRVALRERMRLEKLRLPAGKADQPIQQVTRYNSSQKPIHYRPHDDPYGVDWLEDYSANVLFPDANLWIAEDAPYELRYPIRNRTFNACDYGDNPTEPILSDVQDILQHALGKLNPPVNVKDLWKYSVALIVPDHTDKAYIEGMCTVLLQRMGFRQCGVLQESLCATFGAGLSSACVVDIGAERTSVACVDDGLLLGETRHILHFGRDDVTTFYADLLRRVSFPYHELDLNRRLDWQMMDELTTRTCTLLDHLVAFNVWKLQVRRKGSPTTEYQLQTFDQTVLAPACFFDPRVLDWPAKLAKMKDKKIKTNYEDESMPDLKDDGTTVAMAKSTEHLLPPAPPPIPQDPVVTVTVNPETGEETTSTFQPEPIQLPAPAPSFDVVEVAGKMPIDFAVANSLMAAGADLKSVNLANAILVLGGGALIEGISAALAWRVGRHCDARMATGMTPQVLPPPRGLNPRYVTWRGGVVWTRLDAMNDIWIKRQEWDEIAFYCLASKQIHTTESITGLTTSGLSSSTETSPGMSEQADASSSRALISGDSFVNAPKVSLTRQVVLDEDEYTASLSHIIKRDFFPNLDRLSATNNYLSALESQDTIAIADSIRYLSALTPGPGQRDAQLTAARHRQEREMADVAGTPYISRTPFGGAGMETPMPYNPAQKLMDEREAKRRRIDLSNGLDNFQAAYTSEDNSSFMEILQEDNRRKKEKYAWAYAAEEQAKQNRLRLEQSRRQLLIEAGGYVPNDGLLPVKKRIEPPTHRLALTMPENEEQGAKQIEGGQGEQKAMQSSVETVPQDKGKCTNTSLVVSRIDNAESDNITAIIRRGPELNVPDITNTQLVIPNALPEGSLVPENDDQNELVEIVLDPSSHLARALAEVGLPETAIVTRQGELVPSREFASGAGEGLGRGEADRRLREAKEKEVMGELKDDREKLVPTWGYKTRNALMFGPDADVNPVLPGPRPAITAAQMRADPPEIRHANTRLEEEDEGDDQDASSSRRGTSPSRSRVGAAIAGKQYQPSGSMPKYGNYPLVPAAPSPSPSELGTDAVKQLMTWGTLLGTPRALDGDDNADVDMTPNNFKINEPKRRDEIGRRLATNASKSMRERARGFGSTPKGLAVLPGRDSGSARVRAGSMGPPTLPTPGSVTPRRREEALTPAGRSLLQRSVFGTPGRSEPSGLGLPRSAGNRSRGEAMERANGWNSSSGNNASHKRTW</sequence>
<organism evidence="1 2">
    <name type="scientific">Naganishia vaughanmartiniae</name>
    <dbReference type="NCBI Taxonomy" id="1424756"/>
    <lineage>
        <taxon>Eukaryota</taxon>
        <taxon>Fungi</taxon>
        <taxon>Dikarya</taxon>
        <taxon>Basidiomycota</taxon>
        <taxon>Agaricomycotina</taxon>
        <taxon>Tremellomycetes</taxon>
        <taxon>Filobasidiales</taxon>
        <taxon>Filobasidiaceae</taxon>
        <taxon>Naganishia</taxon>
    </lineage>
</organism>
<proteinExistence type="predicted"/>
<name>A0ACC2XH96_9TREE</name>